<keyword evidence="3" id="KW-0687">Ribonucleoprotein</keyword>
<organism evidence="4">
    <name type="scientific">marine sediment metagenome</name>
    <dbReference type="NCBI Taxonomy" id="412755"/>
    <lineage>
        <taxon>unclassified sequences</taxon>
        <taxon>metagenomes</taxon>
        <taxon>ecological metagenomes</taxon>
    </lineage>
</organism>
<dbReference type="NCBIfam" id="TIGR01066">
    <property type="entry name" value="rplM_bact"/>
    <property type="match status" value="1"/>
</dbReference>
<evidence type="ECO:0000256" key="1">
    <source>
        <dbReference type="ARBA" id="ARBA00006227"/>
    </source>
</evidence>
<protein>
    <recommendedName>
        <fullName evidence="5">50S ribosomal protein L13</fullName>
    </recommendedName>
</protein>
<dbReference type="EMBL" id="BARS01010265">
    <property type="protein sequence ID" value="GAF91625.1"/>
    <property type="molecule type" value="Genomic_DNA"/>
</dbReference>
<comment type="caution">
    <text evidence="4">The sequence shown here is derived from an EMBL/GenBank/DDBJ whole genome shotgun (WGS) entry which is preliminary data.</text>
</comment>
<comment type="similarity">
    <text evidence="1">Belongs to the universal ribosomal protein uL13 family.</text>
</comment>
<evidence type="ECO:0000256" key="2">
    <source>
        <dbReference type="ARBA" id="ARBA00022980"/>
    </source>
</evidence>
<dbReference type="SUPFAM" id="SSF52161">
    <property type="entry name" value="Ribosomal protein L13"/>
    <property type="match status" value="1"/>
</dbReference>
<dbReference type="CDD" id="cd00392">
    <property type="entry name" value="Ribosomal_L13"/>
    <property type="match status" value="1"/>
</dbReference>
<dbReference type="PROSITE" id="PS00783">
    <property type="entry name" value="RIBOSOMAL_L13"/>
    <property type="match status" value="1"/>
</dbReference>
<dbReference type="PANTHER" id="PTHR11545">
    <property type="entry name" value="RIBOSOMAL PROTEIN L13"/>
    <property type="match status" value="1"/>
</dbReference>
<dbReference type="GO" id="GO:0006412">
    <property type="term" value="P:translation"/>
    <property type="evidence" value="ECO:0007669"/>
    <property type="project" value="InterPro"/>
</dbReference>
<dbReference type="GO" id="GO:0022625">
    <property type="term" value="C:cytosolic large ribosomal subunit"/>
    <property type="evidence" value="ECO:0007669"/>
    <property type="project" value="TreeGrafter"/>
</dbReference>
<dbReference type="InterPro" id="IPR036899">
    <property type="entry name" value="Ribosomal_uL13_sf"/>
</dbReference>
<evidence type="ECO:0000313" key="4">
    <source>
        <dbReference type="EMBL" id="GAF91625.1"/>
    </source>
</evidence>
<dbReference type="GO" id="GO:0017148">
    <property type="term" value="P:negative regulation of translation"/>
    <property type="evidence" value="ECO:0007669"/>
    <property type="project" value="TreeGrafter"/>
</dbReference>
<dbReference type="GO" id="GO:0003735">
    <property type="term" value="F:structural constituent of ribosome"/>
    <property type="evidence" value="ECO:0007669"/>
    <property type="project" value="InterPro"/>
</dbReference>
<evidence type="ECO:0000256" key="3">
    <source>
        <dbReference type="ARBA" id="ARBA00023274"/>
    </source>
</evidence>
<dbReference type="HAMAP" id="MF_01366">
    <property type="entry name" value="Ribosomal_uL13"/>
    <property type="match status" value="1"/>
</dbReference>
<dbReference type="PANTHER" id="PTHR11545:SF2">
    <property type="entry name" value="LARGE RIBOSOMAL SUBUNIT PROTEIN UL13M"/>
    <property type="match status" value="1"/>
</dbReference>
<accession>X0UT34</accession>
<dbReference type="InterPro" id="IPR005823">
    <property type="entry name" value="Ribosomal_uL13_bac-type"/>
</dbReference>
<sequence length="149" mass="16532">MKTYSTKASDIKREWHVIDASDKILGKLATQAASLLMGKHKPIFTRNLDTGDFVVIINADRVRVTGNKAKQKLYHRHSGYPGGLKSISLEKMMQTNPTRVIEHAVKGMLPHNRLGASMMKKLRVYVGDSHPHLAQTKATSAREGDKAEG</sequence>
<dbReference type="Gene3D" id="3.90.1180.10">
    <property type="entry name" value="Ribosomal protein L13"/>
    <property type="match status" value="1"/>
</dbReference>
<dbReference type="FunFam" id="3.90.1180.10:FF:000001">
    <property type="entry name" value="50S ribosomal protein L13"/>
    <property type="match status" value="1"/>
</dbReference>
<dbReference type="AlphaFoldDB" id="X0UT34"/>
<dbReference type="GO" id="GO:0003729">
    <property type="term" value="F:mRNA binding"/>
    <property type="evidence" value="ECO:0007669"/>
    <property type="project" value="TreeGrafter"/>
</dbReference>
<dbReference type="InterPro" id="IPR023563">
    <property type="entry name" value="Ribosomal_uL13_CS"/>
</dbReference>
<dbReference type="Pfam" id="PF00572">
    <property type="entry name" value="Ribosomal_L13"/>
    <property type="match status" value="1"/>
</dbReference>
<dbReference type="InterPro" id="IPR005822">
    <property type="entry name" value="Ribosomal_uL13"/>
</dbReference>
<reference evidence="4" key="1">
    <citation type="journal article" date="2014" name="Front. Microbiol.">
        <title>High frequency of phylogenetically diverse reductive dehalogenase-homologous genes in deep subseafloor sedimentary metagenomes.</title>
        <authorList>
            <person name="Kawai M."/>
            <person name="Futagami T."/>
            <person name="Toyoda A."/>
            <person name="Takaki Y."/>
            <person name="Nishi S."/>
            <person name="Hori S."/>
            <person name="Arai W."/>
            <person name="Tsubouchi T."/>
            <person name="Morono Y."/>
            <person name="Uchiyama I."/>
            <person name="Ito T."/>
            <person name="Fujiyama A."/>
            <person name="Inagaki F."/>
            <person name="Takami H."/>
        </authorList>
    </citation>
    <scope>NUCLEOTIDE SEQUENCE</scope>
    <source>
        <strain evidence="4">Expedition CK06-06</strain>
    </source>
</reference>
<evidence type="ECO:0008006" key="5">
    <source>
        <dbReference type="Google" id="ProtNLM"/>
    </source>
</evidence>
<proteinExistence type="inferred from homology"/>
<keyword evidence="2" id="KW-0689">Ribosomal protein</keyword>
<name>X0UT34_9ZZZZ</name>
<dbReference type="PIRSF" id="PIRSF002181">
    <property type="entry name" value="Ribosomal_L13"/>
    <property type="match status" value="1"/>
</dbReference>
<gene>
    <name evidence="4" type="ORF">S01H1_19076</name>
</gene>